<proteinExistence type="predicted"/>
<comment type="caution">
    <text evidence="6">The sequence shown here is derived from an EMBL/GenBank/DDBJ whole genome shotgun (WGS) entry which is preliminary data.</text>
</comment>
<keyword evidence="4" id="KW-0653">Protein transport</keyword>
<dbReference type="SUPFAM" id="SSF89392">
    <property type="entry name" value="Prokaryotic lipoproteins and lipoprotein localization factors"/>
    <property type="match status" value="1"/>
</dbReference>
<dbReference type="InterPro" id="IPR004564">
    <property type="entry name" value="OM_lipoprot_carrier_LolA-like"/>
</dbReference>
<dbReference type="OrthoDB" id="5700849at2"/>
<feature type="signal peptide" evidence="5">
    <location>
        <begin position="1"/>
        <end position="18"/>
    </location>
</feature>
<keyword evidence="3 5" id="KW-0732">Signal</keyword>
<dbReference type="AlphaFoldDB" id="A0A014M926"/>
<evidence type="ECO:0000256" key="5">
    <source>
        <dbReference type="SAM" id="SignalP"/>
    </source>
</evidence>
<feature type="chain" id="PRO_5001472267" evidence="5">
    <location>
        <begin position="19"/>
        <end position="201"/>
    </location>
</feature>
<evidence type="ECO:0000313" key="6">
    <source>
        <dbReference type="EMBL" id="EXU74584.1"/>
    </source>
</evidence>
<dbReference type="GO" id="GO:0015031">
    <property type="term" value="P:protein transport"/>
    <property type="evidence" value="ECO:0007669"/>
    <property type="project" value="UniProtKB-KW"/>
</dbReference>
<dbReference type="Proteomes" id="UP000019918">
    <property type="component" value="Unassembled WGS sequence"/>
</dbReference>
<evidence type="ECO:0000256" key="3">
    <source>
        <dbReference type="ARBA" id="ARBA00022729"/>
    </source>
</evidence>
<reference evidence="6 7" key="1">
    <citation type="submission" date="2014-02" db="EMBL/GenBank/DDBJ databases">
        <title>Draft genome of Erwinia mallotivora strain BT-MARDI, a papaya dieback pathogen.</title>
        <authorList>
            <person name="Redzuan R."/>
            <person name="Abu Bakar N."/>
            <person name="Badrun R."/>
            <person name="Mohd Raih M.F."/>
            <person name="Rozano L."/>
            <person name="Mat Amin N."/>
        </authorList>
    </citation>
    <scope>NUCLEOTIDE SEQUENCE [LARGE SCALE GENOMIC DNA]</scope>
    <source>
        <strain evidence="6 7">BT-MARDI</strain>
    </source>
</reference>
<sequence>MIRWLLSGLLMCSAAVQAVTLEELQQRFASQTQVRADYTQLRSIKGMSQPLKSDGSMLIAQQKGLWWHQARPFPMTLVLDDRRMVQVMNNQPPQIITADSNPQMFQFSHLLRALFRADRAVLEQNFRLDFHSVDQQKWRLVLTPKTSPLDKLFNTITLQGAEYLEQIQLNDRQGDNTEIVLRNQRLQPAGLSAEEQQRFVF</sequence>
<evidence type="ECO:0000256" key="1">
    <source>
        <dbReference type="ARBA" id="ARBA00011245"/>
    </source>
</evidence>
<dbReference type="RefSeq" id="WP_034939053.1">
    <property type="nucleotide sequence ID" value="NZ_JFHN01000056.1"/>
</dbReference>
<keyword evidence="7" id="KW-1185">Reference proteome</keyword>
<keyword evidence="2" id="KW-0813">Transport</keyword>
<dbReference type="InterPro" id="IPR029046">
    <property type="entry name" value="LolA/LolB/LppX"/>
</dbReference>
<evidence type="ECO:0000313" key="7">
    <source>
        <dbReference type="Proteomes" id="UP000019918"/>
    </source>
</evidence>
<dbReference type="STRING" id="69222.BG55_15875"/>
<comment type="subunit">
    <text evidence="1">Monomer.</text>
</comment>
<organism evidence="6 7">
    <name type="scientific">Erwinia mallotivora</name>
    <dbReference type="NCBI Taxonomy" id="69222"/>
    <lineage>
        <taxon>Bacteria</taxon>
        <taxon>Pseudomonadati</taxon>
        <taxon>Pseudomonadota</taxon>
        <taxon>Gammaproteobacteria</taxon>
        <taxon>Enterobacterales</taxon>
        <taxon>Erwiniaceae</taxon>
        <taxon>Erwinia</taxon>
    </lineage>
</organism>
<evidence type="ECO:0000256" key="2">
    <source>
        <dbReference type="ARBA" id="ARBA00022448"/>
    </source>
</evidence>
<dbReference type="EMBL" id="JFHN01000056">
    <property type="protein sequence ID" value="EXU74584.1"/>
    <property type="molecule type" value="Genomic_DNA"/>
</dbReference>
<protein>
    <submittedName>
        <fullName evidence="6">Membrane protein</fullName>
    </submittedName>
</protein>
<name>A0A014M926_9GAMM</name>
<dbReference type="CDD" id="cd16325">
    <property type="entry name" value="LolA"/>
    <property type="match status" value="1"/>
</dbReference>
<dbReference type="PATRIC" id="fig|69222.5.peg.3239"/>
<dbReference type="Pfam" id="PF19574">
    <property type="entry name" value="LolA_3"/>
    <property type="match status" value="1"/>
</dbReference>
<accession>A0A014M926</accession>
<gene>
    <name evidence="6" type="ORF">BG55_15875</name>
</gene>
<evidence type="ECO:0000256" key="4">
    <source>
        <dbReference type="ARBA" id="ARBA00022927"/>
    </source>
</evidence>
<dbReference type="Gene3D" id="2.50.20.10">
    <property type="entry name" value="Lipoprotein localisation LolA/LolB/LppX"/>
    <property type="match status" value="1"/>
</dbReference>